<feature type="region of interest" description="Disordered" evidence="1">
    <location>
        <begin position="207"/>
        <end position="240"/>
    </location>
</feature>
<dbReference type="NCBIfam" id="TIGR04222">
    <property type="entry name" value="near_uncomplex"/>
    <property type="match status" value="1"/>
</dbReference>
<keyword evidence="2" id="KW-1133">Transmembrane helix</keyword>
<protein>
    <recommendedName>
        <fullName evidence="5">TIGR04222 domain-containing membrane protein</fullName>
    </recommendedName>
</protein>
<gene>
    <name evidence="3" type="ORF">Pmi06nite_32350</name>
</gene>
<dbReference type="AlphaFoldDB" id="A0A8J3XAS1"/>
<keyword evidence="2" id="KW-0812">Transmembrane</keyword>
<dbReference type="Proteomes" id="UP000650628">
    <property type="component" value="Unassembled WGS sequence"/>
</dbReference>
<dbReference type="InterPro" id="IPR026467">
    <property type="entry name" value="Ser/Gly_Cys_C_dom"/>
</dbReference>
<evidence type="ECO:0000313" key="4">
    <source>
        <dbReference type="Proteomes" id="UP000650628"/>
    </source>
</evidence>
<dbReference type="EMBL" id="BOOO01000016">
    <property type="protein sequence ID" value="GII29793.1"/>
    <property type="molecule type" value="Genomic_DNA"/>
</dbReference>
<evidence type="ECO:0000256" key="1">
    <source>
        <dbReference type="SAM" id="MobiDB-lite"/>
    </source>
</evidence>
<comment type="caution">
    <text evidence="3">The sequence shown here is derived from an EMBL/GenBank/DDBJ whole genome shotgun (WGS) entry which is preliminary data.</text>
</comment>
<evidence type="ECO:0008006" key="5">
    <source>
        <dbReference type="Google" id="ProtNLM"/>
    </source>
</evidence>
<name>A0A8J3XAS1_9ACTN</name>
<evidence type="ECO:0000256" key="2">
    <source>
        <dbReference type="SAM" id="Phobius"/>
    </source>
</evidence>
<organism evidence="3 4">
    <name type="scientific">Planotetraspora mira</name>
    <dbReference type="NCBI Taxonomy" id="58121"/>
    <lineage>
        <taxon>Bacteria</taxon>
        <taxon>Bacillati</taxon>
        <taxon>Actinomycetota</taxon>
        <taxon>Actinomycetes</taxon>
        <taxon>Streptosporangiales</taxon>
        <taxon>Streptosporangiaceae</taxon>
        <taxon>Planotetraspora</taxon>
    </lineage>
</organism>
<feature type="transmembrane region" description="Helical" evidence="2">
    <location>
        <begin position="175"/>
        <end position="196"/>
    </location>
</feature>
<dbReference type="RefSeq" id="WP_203953763.1">
    <property type="nucleotide sequence ID" value="NZ_BOOO01000016.1"/>
</dbReference>
<feature type="transmembrane region" description="Helical" evidence="2">
    <location>
        <begin position="149"/>
        <end position="169"/>
    </location>
</feature>
<reference evidence="3 4" key="1">
    <citation type="submission" date="2021-01" db="EMBL/GenBank/DDBJ databases">
        <title>Whole genome shotgun sequence of Planotetraspora mira NBRC 15435.</title>
        <authorList>
            <person name="Komaki H."/>
            <person name="Tamura T."/>
        </authorList>
    </citation>
    <scope>NUCLEOTIDE SEQUENCE [LARGE SCALE GENOMIC DNA]</scope>
    <source>
        <strain evidence="3 4">NBRC 15435</strain>
    </source>
</reference>
<keyword evidence="4" id="KW-1185">Reference proteome</keyword>
<evidence type="ECO:0000313" key="3">
    <source>
        <dbReference type="EMBL" id="GII29793.1"/>
    </source>
</evidence>
<keyword evidence="2" id="KW-0472">Membrane</keyword>
<proteinExistence type="predicted"/>
<sequence length="309" mass="31984">MEYVLLVVAVAIAGFIALVASAISADAGRHEDIGAGSSGQGELDPYELAYLVEGPHRVVDTAIVVLMNRELIRISRGGRIHRVSGSARTSDDAVEQAVLATASRPGGVRSAQLRRELWRGSAMTGLETRLVAKGLLISDEAAEKRRLDAGVLSGFIVFESALIALLLLIQAIGIVSWSVTSVAAVLVNLLSAIFCIRVRRRHSRLMANTRTPEGQRAVQDARARTAPSSAGREPSARRARRHAHAGVAIGVALYGLGELPDQGIAKEIGRGHEPEKEQASTGPTAGGVEATAGCGGCGGCGGGCGGCGG</sequence>
<accession>A0A8J3XAS1</accession>